<name>A0A2T3XYM1_9BURK</name>
<accession>A0A2T3XYM1</accession>
<comment type="caution">
    <text evidence="1">The sequence shown here is derived from an EMBL/GenBank/DDBJ whole genome shotgun (WGS) entry which is preliminary data.</text>
</comment>
<reference evidence="1 2" key="1">
    <citation type="submission" date="2018-03" db="EMBL/GenBank/DDBJ databases">
        <title>Whole genome analyses suggest that Burkholderia sensu lato contains two further novel genera in the rhizoxinica-symbiotica group Mycetohabitans gen. nov., and Trinickia gen. nov.: implications for the evolution of diazotrophy and nodulation in the Burkholderiaceae.</title>
        <authorList>
            <person name="Estrada De Los Santos P."/>
            <person name="Palmer M."/>
            <person name="Chavez-Ramirez B."/>
            <person name="Steenkamp E.T."/>
            <person name="Hirsch A.M."/>
            <person name="Manyaka P."/>
            <person name="Maluk M."/>
            <person name="Lafos M."/>
            <person name="Crook M."/>
            <person name="Gross E."/>
            <person name="Simon M.F."/>
            <person name="Bueno Dos Reis Junior F."/>
            <person name="Poole P.S."/>
            <person name="Venter S.N."/>
            <person name="James E.K."/>
        </authorList>
    </citation>
    <scope>NUCLEOTIDE SEQUENCE [LARGE SCALE GENOMIC DNA]</scope>
    <source>
        <strain evidence="1 2">JPY-366</strain>
    </source>
</reference>
<protein>
    <recommendedName>
        <fullName evidence="3">Glycosyltransferase family 1 protein</fullName>
    </recommendedName>
</protein>
<proteinExistence type="predicted"/>
<dbReference type="AlphaFoldDB" id="A0A2T3XYM1"/>
<dbReference type="Proteomes" id="UP000240638">
    <property type="component" value="Unassembled WGS sequence"/>
</dbReference>
<evidence type="ECO:0000313" key="1">
    <source>
        <dbReference type="EMBL" id="PTB21613.1"/>
    </source>
</evidence>
<organism evidence="1 2">
    <name type="scientific">Trinickia symbiotica</name>
    <dbReference type="NCBI Taxonomy" id="863227"/>
    <lineage>
        <taxon>Bacteria</taxon>
        <taxon>Pseudomonadati</taxon>
        <taxon>Pseudomonadota</taxon>
        <taxon>Betaproteobacteria</taxon>
        <taxon>Burkholderiales</taxon>
        <taxon>Burkholderiaceae</taxon>
        <taxon>Trinickia</taxon>
    </lineage>
</organism>
<gene>
    <name evidence="1" type="ORF">C9I57_08270</name>
</gene>
<dbReference type="EMBL" id="PYUC01000003">
    <property type="protein sequence ID" value="PTB21613.1"/>
    <property type="molecule type" value="Genomic_DNA"/>
</dbReference>
<sequence length="214" mass="24707">MAVNRKPILSVIAMMTDFQFDIGESSEAAPPDAFVLCTPKGWDSYISREFHEIHQNLASLGWTMMVVDETDDERLRDVIRRARLVLLWECYEILERLADSFATLPKHIRRVVFCDDVHYFNEHRRAQRLRAFHWADLILATYPNKLTEWFPDVKKRIKWTPHSAASAFSPVFAPVFDRVLLSGLAVSLPSILRGEATGRRMQHRGSPRLSRISG</sequence>
<evidence type="ECO:0000313" key="2">
    <source>
        <dbReference type="Proteomes" id="UP000240638"/>
    </source>
</evidence>
<evidence type="ECO:0008006" key="3">
    <source>
        <dbReference type="Google" id="ProtNLM"/>
    </source>
</evidence>